<keyword evidence="1" id="KW-0963">Cytoplasm</keyword>
<organism evidence="8 9">
    <name type="scientific">Paenibacillus etheri</name>
    <dbReference type="NCBI Taxonomy" id="1306852"/>
    <lineage>
        <taxon>Bacteria</taxon>
        <taxon>Bacillati</taxon>
        <taxon>Bacillota</taxon>
        <taxon>Bacilli</taxon>
        <taxon>Bacillales</taxon>
        <taxon>Paenibacillaceae</taxon>
        <taxon>Paenibacillus</taxon>
    </lineage>
</organism>
<name>A0A0W1APD4_9BACL</name>
<feature type="domain" description="HTH LytTR-type" evidence="7">
    <location>
        <begin position="134"/>
        <end position="234"/>
    </location>
</feature>
<dbReference type="Proteomes" id="UP000054709">
    <property type="component" value="Unassembled WGS sequence"/>
</dbReference>
<dbReference type="GO" id="GO:0000156">
    <property type="term" value="F:phosphorelay response regulator activity"/>
    <property type="evidence" value="ECO:0007669"/>
    <property type="project" value="InterPro"/>
</dbReference>
<dbReference type="PANTHER" id="PTHR37299:SF3">
    <property type="entry name" value="STAGE 0 SPORULATION PROTEIN A HOMOLOG"/>
    <property type="match status" value="1"/>
</dbReference>
<dbReference type="Gene3D" id="3.40.50.2300">
    <property type="match status" value="1"/>
</dbReference>
<gene>
    <name evidence="8" type="ORF">UQ64_03350</name>
</gene>
<evidence type="ECO:0000313" key="8">
    <source>
        <dbReference type="EMBL" id="KTD83178.1"/>
    </source>
</evidence>
<dbReference type="InterPro" id="IPR011006">
    <property type="entry name" value="CheY-like_superfamily"/>
</dbReference>
<evidence type="ECO:0000313" key="9">
    <source>
        <dbReference type="Proteomes" id="UP000054709"/>
    </source>
</evidence>
<dbReference type="InterPro" id="IPR007492">
    <property type="entry name" value="LytTR_DNA-bd_dom"/>
</dbReference>
<protein>
    <recommendedName>
        <fullName evidence="10">Two-component system response regulator</fullName>
    </recommendedName>
</protein>
<feature type="modified residue" description="4-aspartylphosphate" evidence="5">
    <location>
        <position position="61"/>
    </location>
</feature>
<evidence type="ECO:0000256" key="5">
    <source>
        <dbReference type="PROSITE-ProRule" id="PRU00169"/>
    </source>
</evidence>
<evidence type="ECO:0000256" key="3">
    <source>
        <dbReference type="ARBA" id="ARBA00023159"/>
    </source>
</evidence>
<keyword evidence="3" id="KW-0010">Activator</keyword>
<evidence type="ECO:0000259" key="7">
    <source>
        <dbReference type="PROSITE" id="PS50930"/>
    </source>
</evidence>
<dbReference type="PROSITE" id="PS50930">
    <property type="entry name" value="HTH_LYTTR"/>
    <property type="match status" value="1"/>
</dbReference>
<keyword evidence="5" id="KW-0597">Phosphoprotein</keyword>
<dbReference type="SUPFAM" id="SSF52172">
    <property type="entry name" value="CheY-like"/>
    <property type="match status" value="1"/>
</dbReference>
<dbReference type="GO" id="GO:0003677">
    <property type="term" value="F:DNA binding"/>
    <property type="evidence" value="ECO:0007669"/>
    <property type="project" value="InterPro"/>
</dbReference>
<dbReference type="AlphaFoldDB" id="A0A0W1APD4"/>
<dbReference type="OrthoDB" id="3190595at2"/>
<feature type="domain" description="Response regulatory" evidence="6">
    <location>
        <begin position="3"/>
        <end position="124"/>
    </location>
</feature>
<dbReference type="RefSeq" id="WP_060626972.1">
    <property type="nucleotide sequence ID" value="NZ_LCZJ02000098.1"/>
</dbReference>
<dbReference type="Pfam" id="PF04397">
    <property type="entry name" value="LytTR"/>
    <property type="match status" value="1"/>
</dbReference>
<evidence type="ECO:0000256" key="2">
    <source>
        <dbReference type="ARBA" id="ARBA00023012"/>
    </source>
</evidence>
<dbReference type="SMART" id="SM00850">
    <property type="entry name" value="LytTR"/>
    <property type="match status" value="1"/>
</dbReference>
<evidence type="ECO:0000256" key="1">
    <source>
        <dbReference type="ARBA" id="ARBA00022490"/>
    </source>
</evidence>
<dbReference type="InterPro" id="IPR046947">
    <property type="entry name" value="LytR-like"/>
</dbReference>
<dbReference type="SMART" id="SM00448">
    <property type="entry name" value="REC"/>
    <property type="match status" value="1"/>
</dbReference>
<dbReference type="EMBL" id="LCZJ02000098">
    <property type="protein sequence ID" value="KTD83178.1"/>
    <property type="molecule type" value="Genomic_DNA"/>
</dbReference>
<dbReference type="Gene3D" id="2.40.50.1020">
    <property type="entry name" value="LytTr DNA-binding domain"/>
    <property type="match status" value="1"/>
</dbReference>
<dbReference type="PROSITE" id="PS50110">
    <property type="entry name" value="RESPONSE_REGULATORY"/>
    <property type="match status" value="1"/>
</dbReference>
<accession>A0A0W1APD4</accession>
<dbReference type="Pfam" id="PF00072">
    <property type="entry name" value="Response_reg"/>
    <property type="match status" value="1"/>
</dbReference>
<keyword evidence="9" id="KW-1185">Reference proteome</keyword>
<comment type="function">
    <text evidence="4">Required for high-level post-exponential phase expression of a series of secreted proteins.</text>
</comment>
<dbReference type="PANTHER" id="PTHR37299">
    <property type="entry name" value="TRANSCRIPTIONAL REGULATOR-RELATED"/>
    <property type="match status" value="1"/>
</dbReference>
<comment type="caution">
    <text evidence="8">The sequence shown here is derived from an EMBL/GenBank/DDBJ whole genome shotgun (WGS) entry which is preliminary data.</text>
</comment>
<dbReference type="InterPro" id="IPR001789">
    <property type="entry name" value="Sig_transdc_resp-reg_receiver"/>
</dbReference>
<keyword evidence="2" id="KW-0902">Two-component regulatory system</keyword>
<evidence type="ECO:0008006" key="10">
    <source>
        <dbReference type="Google" id="ProtNLM"/>
    </source>
</evidence>
<reference evidence="8 9" key="1">
    <citation type="journal article" date="2015" name="Int. Biodeterior. Biodegradation">
        <title>Physiological and genetic screening methods for the isolation of methyl tert-butyl ether-degrading bacteria for bioremediation purposes.</title>
        <authorList>
            <person name="Guisado I.M."/>
            <person name="Purswani J."/>
            <person name="Gonzalez Lopez J."/>
            <person name="Pozo C."/>
        </authorList>
    </citation>
    <scope>NUCLEOTIDE SEQUENCE [LARGE SCALE GENOMIC DNA]</scope>
    <source>
        <strain evidence="8 9">SH7</strain>
    </source>
</reference>
<sequence>MIRICICDDEQLHSSKLEKIIMDSAGLYQNIELDIDIYESGKSLLKALKARNEEYQILFLDIEMGILNGIEVAREIRKIDKNMIIIYVTSYDNYTMESFEVSPFRYILKPIKEEQISKVLLHAIDEVRRNNQYLFFKTQNLNYQIKSETILSISSEKGRIIHVVTVADEFSFYGTIKEIEEMLDPLSFIKVNQGTILNLNYVHIVSGTDIILTNKENFAISRGQRKVVKDAYNNFIKRRIGF</sequence>
<proteinExistence type="predicted"/>
<evidence type="ECO:0000256" key="4">
    <source>
        <dbReference type="ARBA" id="ARBA00037164"/>
    </source>
</evidence>
<evidence type="ECO:0000259" key="6">
    <source>
        <dbReference type="PROSITE" id="PS50110"/>
    </source>
</evidence>